<sequence length="267" mass="29744">MHPRSKNFDWDQEVHHMVSAQRVTSEQWSQYNELGFFVVENLLNASQLADMTAETDASYVVADEFLKKLPDERMFIAERGAISFAPHVALQSPILRQFVLDSPISEIAHDLVGPDARLYHDQVVYKESEKPRRFPWHQDNGYTFVEPQNYLTVWIALTDATVDSGCPWVAPGLHRHGTLTHDYVEPLGFQIFEEPPVSAVSAPVGAGGAVVFSSLTPHLTGPNISGKTRKAYIVQYVGGNATRFEGPIGSTGELLNDDARFPKISVH</sequence>
<reference evidence="1" key="1">
    <citation type="submission" date="2020-05" db="EMBL/GenBank/DDBJ databases">
        <authorList>
            <person name="Chiriac C."/>
            <person name="Salcher M."/>
            <person name="Ghai R."/>
            <person name="Kavagutti S V."/>
        </authorList>
    </citation>
    <scope>NUCLEOTIDE SEQUENCE</scope>
</reference>
<gene>
    <name evidence="1" type="ORF">UFOPK1421_00958</name>
</gene>
<dbReference type="PANTHER" id="PTHR20883">
    <property type="entry name" value="PHYTANOYL-COA DIOXYGENASE DOMAIN CONTAINING 1"/>
    <property type="match status" value="1"/>
</dbReference>
<dbReference type="AlphaFoldDB" id="A0A6J6C702"/>
<proteinExistence type="predicted"/>
<organism evidence="1">
    <name type="scientific">freshwater metagenome</name>
    <dbReference type="NCBI Taxonomy" id="449393"/>
    <lineage>
        <taxon>unclassified sequences</taxon>
        <taxon>metagenomes</taxon>
        <taxon>ecological metagenomes</taxon>
    </lineage>
</organism>
<dbReference type="EMBL" id="CAEZSL010000098">
    <property type="protein sequence ID" value="CAB4546078.1"/>
    <property type="molecule type" value="Genomic_DNA"/>
</dbReference>
<name>A0A6J6C702_9ZZZZ</name>
<accession>A0A6J6C702</accession>
<dbReference type="InterPro" id="IPR008775">
    <property type="entry name" value="Phytyl_CoA_dOase-like"/>
</dbReference>
<protein>
    <submittedName>
        <fullName evidence="1">Unannotated protein</fullName>
    </submittedName>
</protein>
<evidence type="ECO:0000313" key="1">
    <source>
        <dbReference type="EMBL" id="CAB4546078.1"/>
    </source>
</evidence>
<dbReference type="PANTHER" id="PTHR20883:SF46">
    <property type="entry name" value="PHYTANOYL-COA HYDROXYLASE"/>
    <property type="match status" value="1"/>
</dbReference>
<dbReference type="Pfam" id="PF05721">
    <property type="entry name" value="PhyH"/>
    <property type="match status" value="1"/>
</dbReference>
<dbReference type="SUPFAM" id="SSF51197">
    <property type="entry name" value="Clavaminate synthase-like"/>
    <property type="match status" value="1"/>
</dbReference>
<dbReference type="Gene3D" id="2.60.120.620">
    <property type="entry name" value="q2cbj1_9rhob like domain"/>
    <property type="match status" value="1"/>
</dbReference>